<organism evidence="2 3">
    <name type="scientific">Lentinula edodes</name>
    <name type="common">Shiitake mushroom</name>
    <name type="synonym">Lentinus edodes</name>
    <dbReference type="NCBI Taxonomy" id="5353"/>
    <lineage>
        <taxon>Eukaryota</taxon>
        <taxon>Fungi</taxon>
        <taxon>Dikarya</taxon>
        <taxon>Basidiomycota</taxon>
        <taxon>Agaricomycotina</taxon>
        <taxon>Agaricomycetes</taxon>
        <taxon>Agaricomycetidae</taxon>
        <taxon>Agaricales</taxon>
        <taxon>Marasmiineae</taxon>
        <taxon>Omphalotaceae</taxon>
        <taxon>Lentinula</taxon>
    </lineage>
</organism>
<evidence type="ECO:0000313" key="2">
    <source>
        <dbReference type="EMBL" id="GAW09048.1"/>
    </source>
</evidence>
<reference evidence="2 3" key="2">
    <citation type="submission" date="2017-02" db="EMBL/GenBank/DDBJ databases">
        <title>A genome survey and senescence transcriptome analysis in Lentinula edodes.</title>
        <authorList>
            <person name="Sakamoto Y."/>
            <person name="Nakade K."/>
            <person name="Sato S."/>
            <person name="Yoshida Y."/>
            <person name="Miyazaki K."/>
            <person name="Natsume S."/>
            <person name="Konno N."/>
        </authorList>
    </citation>
    <scope>NUCLEOTIDE SEQUENCE [LARGE SCALE GENOMIC DNA]</scope>
    <source>
        <strain evidence="2 3">NBRC 111202</strain>
    </source>
</reference>
<accession>A0A1Q3EPA6</accession>
<evidence type="ECO:0000256" key="1">
    <source>
        <dbReference type="SAM" id="MobiDB-lite"/>
    </source>
</evidence>
<evidence type="ECO:0000313" key="3">
    <source>
        <dbReference type="Proteomes" id="UP000188533"/>
    </source>
</evidence>
<dbReference type="AlphaFoldDB" id="A0A1Q3EPA6"/>
<proteinExistence type="predicted"/>
<dbReference type="EMBL" id="BDGU01000981">
    <property type="protein sequence ID" value="GAW09048.1"/>
    <property type="molecule type" value="Genomic_DNA"/>
</dbReference>
<gene>
    <name evidence="2" type="ORF">LENED_011176</name>
</gene>
<comment type="caution">
    <text evidence="2">The sequence shown here is derived from an EMBL/GenBank/DDBJ whole genome shotgun (WGS) entry which is preliminary data.</text>
</comment>
<feature type="region of interest" description="Disordered" evidence="1">
    <location>
        <begin position="73"/>
        <end position="132"/>
    </location>
</feature>
<sequence length="358" mass="39489">MPVLPGATNVLYPDYTAYSSGSSLVLLVHRSAAISNVESSSDPDIRTIGALSHPTQIVVPVDSHSVMEARSGNISEGWHEVGSDEDDDEKWEEIHHPGQAPGHPTKSTAAAHPEPPRTVANVPKQKPKAPERKNSLVSLLSYTWDGIKTGRIGDNEVSLMDTLIHDEAVDLIDQAAKYKWKLTNYLINHQNPYMYPAAAHPDTMNTTEFKFLLKLEYDYGGKGKNYSRHRRKQSYRSKRLVQLSRLRVVEWDAQEARLIKTPSGHLLMPLLPRLELLFKHAVVDACHQNHRRGKYPTLPAGCGFGGGRTLPGNHADTATMSVLIDAVLSDTAVQRVARVIDASFKLTNPSSSATPQTA</sequence>
<name>A0A1Q3EPA6_LENED</name>
<keyword evidence="3" id="KW-1185">Reference proteome</keyword>
<reference evidence="2 3" key="1">
    <citation type="submission" date="2016-08" db="EMBL/GenBank/DDBJ databases">
        <authorList>
            <consortium name="Lentinula edodes genome sequencing consortium"/>
            <person name="Sakamoto Y."/>
            <person name="Nakade K."/>
            <person name="Sato S."/>
            <person name="Yoshida Y."/>
            <person name="Miyazaki K."/>
            <person name="Natsume S."/>
            <person name="Konno N."/>
        </authorList>
    </citation>
    <scope>NUCLEOTIDE SEQUENCE [LARGE SCALE GENOMIC DNA]</scope>
    <source>
        <strain evidence="2 3">NBRC 111202</strain>
    </source>
</reference>
<protein>
    <submittedName>
        <fullName evidence="2">Uncharacterized protein</fullName>
    </submittedName>
</protein>
<dbReference type="Proteomes" id="UP000188533">
    <property type="component" value="Unassembled WGS sequence"/>
</dbReference>